<dbReference type="HAMAP" id="MF_00489">
    <property type="entry name" value="UPF0178"/>
    <property type="match status" value="1"/>
</dbReference>
<evidence type="ECO:0000313" key="3">
    <source>
        <dbReference type="EMBL" id="OLQ93257.1"/>
    </source>
</evidence>
<dbReference type="Proteomes" id="UP000186313">
    <property type="component" value="Unassembled WGS sequence"/>
</dbReference>
<dbReference type="PANTHER" id="PTHR35146">
    <property type="entry name" value="UPF0178 PROTEIN YAII"/>
    <property type="match status" value="1"/>
</dbReference>
<dbReference type="InterPro" id="IPR003791">
    <property type="entry name" value="UPF0178"/>
</dbReference>
<comment type="similarity">
    <text evidence="1 2">Belongs to the UPF0178 family.</text>
</comment>
<proteinExistence type="inferred from homology"/>
<dbReference type="PANTHER" id="PTHR35146:SF1">
    <property type="entry name" value="UPF0178 PROTEIN YAII"/>
    <property type="match status" value="1"/>
</dbReference>
<protein>
    <recommendedName>
        <fullName evidence="2">UPF0178 protein BIY22_01850</fullName>
    </recommendedName>
</protein>
<dbReference type="Pfam" id="PF02639">
    <property type="entry name" value="DUF188"/>
    <property type="match status" value="1"/>
</dbReference>
<gene>
    <name evidence="3" type="ORF">BIY22_01850</name>
</gene>
<comment type="caution">
    <text evidence="3">The sequence shown here is derived from an EMBL/GenBank/DDBJ whole genome shotgun (WGS) entry which is preliminary data.</text>
</comment>
<dbReference type="NCBIfam" id="NF001095">
    <property type="entry name" value="PRK00124.1"/>
    <property type="match status" value="1"/>
</dbReference>
<dbReference type="EMBL" id="MJMJ01000001">
    <property type="protein sequence ID" value="OLQ93257.1"/>
    <property type="molecule type" value="Genomic_DNA"/>
</dbReference>
<evidence type="ECO:0000256" key="2">
    <source>
        <dbReference type="HAMAP-Rule" id="MF_00489"/>
    </source>
</evidence>
<evidence type="ECO:0000313" key="4">
    <source>
        <dbReference type="Proteomes" id="UP000186313"/>
    </source>
</evidence>
<dbReference type="AlphaFoldDB" id="A0A1Q9HQV0"/>
<organism evidence="3 4">
    <name type="scientific">Vibrio panuliri</name>
    <dbReference type="NCBI Taxonomy" id="1381081"/>
    <lineage>
        <taxon>Bacteria</taxon>
        <taxon>Pseudomonadati</taxon>
        <taxon>Pseudomonadota</taxon>
        <taxon>Gammaproteobacteria</taxon>
        <taxon>Vibrionales</taxon>
        <taxon>Vibrionaceae</taxon>
        <taxon>Vibrio</taxon>
    </lineage>
</organism>
<name>A0A1Q9HQV0_9VIBR</name>
<dbReference type="RefSeq" id="WP_075705896.1">
    <property type="nucleotide sequence ID" value="NZ_MJMJ01000001.1"/>
</dbReference>
<dbReference type="OrthoDB" id="9798918at2"/>
<sequence length="152" mass="16983">MKIWVDADACPVVIRDILFRAAQRTGVDVTLVANQFIRTPAATNITMLQVQAGFDVADNEIVRRCEAGDLVITSDIPLADEVISKEGHALSSRGELFTKENIKSRLNIRDFMETMRSSGIQTGGPAPLNQADRQQFANQLDKWLVQWQRAQK</sequence>
<reference evidence="3 4" key="1">
    <citation type="submission" date="2016-09" db="EMBL/GenBank/DDBJ databases">
        <title>Genomic Taxonomy of the Vibrionaceae.</title>
        <authorList>
            <person name="Gonzalez-Castillo A."/>
            <person name="Gomez-Gil B."/>
            <person name="Enciso-Ibarra K."/>
        </authorList>
    </citation>
    <scope>NUCLEOTIDE SEQUENCE [LARGE SCALE GENOMIC DNA]</scope>
    <source>
        <strain evidence="3 4">CAIM 703</strain>
    </source>
</reference>
<dbReference type="CDD" id="cd18720">
    <property type="entry name" value="PIN_YqxD-like"/>
    <property type="match status" value="1"/>
</dbReference>
<evidence type="ECO:0000256" key="1">
    <source>
        <dbReference type="ARBA" id="ARBA00008522"/>
    </source>
</evidence>
<accession>A0A1Q9HQV0</accession>